<dbReference type="PANTHER" id="PTHR36506">
    <property type="entry name" value="PREFLAGELLIN PEPTIDASE"/>
    <property type="match status" value="1"/>
</dbReference>
<keyword evidence="4 7" id="KW-1133">Transmembrane helix</keyword>
<name>A0ABD5WS98_9EURY</name>
<keyword evidence="2" id="KW-1003">Cell membrane</keyword>
<dbReference type="EC" id="3.4.23.43" evidence="9"/>
<dbReference type="RefSeq" id="WP_382210234.1">
    <property type="nucleotide sequence ID" value="NZ_JBHSZH010000005.1"/>
</dbReference>
<keyword evidence="5 7" id="KW-0472">Membrane</keyword>
<dbReference type="InterPro" id="IPR052218">
    <property type="entry name" value="Preflagellin_Peptidase"/>
</dbReference>
<feature type="region of interest" description="Disordered" evidence="6">
    <location>
        <begin position="218"/>
        <end position="275"/>
    </location>
</feature>
<feature type="transmembrane region" description="Helical" evidence="7">
    <location>
        <begin position="37"/>
        <end position="55"/>
    </location>
</feature>
<reference evidence="9 10" key="1">
    <citation type="journal article" date="2019" name="Int. J. Syst. Evol. Microbiol.">
        <title>The Global Catalogue of Microorganisms (GCM) 10K type strain sequencing project: providing services to taxonomists for standard genome sequencing and annotation.</title>
        <authorList>
            <consortium name="The Broad Institute Genomics Platform"/>
            <consortium name="The Broad Institute Genome Sequencing Center for Infectious Disease"/>
            <person name="Wu L."/>
            <person name="Ma J."/>
        </authorList>
    </citation>
    <scope>NUCLEOTIDE SEQUENCE [LARGE SCALE GENOMIC DNA]</scope>
    <source>
        <strain evidence="9 10">DT72</strain>
    </source>
</reference>
<organism evidence="9 10">
    <name type="scientific">Halorussus caseinilyticus</name>
    <dbReference type="NCBI Taxonomy" id="3034025"/>
    <lineage>
        <taxon>Archaea</taxon>
        <taxon>Methanobacteriati</taxon>
        <taxon>Methanobacteriota</taxon>
        <taxon>Stenosarchaea group</taxon>
        <taxon>Halobacteria</taxon>
        <taxon>Halobacteriales</taxon>
        <taxon>Haladaptataceae</taxon>
        <taxon>Halorussus</taxon>
    </lineage>
</organism>
<feature type="compositionally biased region" description="Low complexity" evidence="6">
    <location>
        <begin position="244"/>
        <end position="262"/>
    </location>
</feature>
<evidence type="ECO:0000259" key="8">
    <source>
        <dbReference type="Pfam" id="PF01478"/>
    </source>
</evidence>
<evidence type="ECO:0000256" key="1">
    <source>
        <dbReference type="ARBA" id="ARBA00004651"/>
    </source>
</evidence>
<accession>A0ABD5WS98</accession>
<dbReference type="GO" id="GO:0005886">
    <property type="term" value="C:plasma membrane"/>
    <property type="evidence" value="ECO:0007669"/>
    <property type="project" value="UniProtKB-SubCell"/>
</dbReference>
<proteinExistence type="predicted"/>
<comment type="caution">
    <text evidence="9">The sequence shown here is derived from an EMBL/GenBank/DDBJ whole genome shotgun (WGS) entry which is preliminary data.</text>
</comment>
<evidence type="ECO:0000256" key="3">
    <source>
        <dbReference type="ARBA" id="ARBA00022692"/>
    </source>
</evidence>
<dbReference type="InterPro" id="IPR000045">
    <property type="entry name" value="Prepilin_IV_endopep_pep"/>
</dbReference>
<evidence type="ECO:0000313" key="9">
    <source>
        <dbReference type="EMBL" id="MFC7082043.1"/>
    </source>
</evidence>
<dbReference type="EMBL" id="JBHSZH010000005">
    <property type="protein sequence ID" value="MFC7082043.1"/>
    <property type="molecule type" value="Genomic_DNA"/>
</dbReference>
<dbReference type="AlphaFoldDB" id="A0ABD5WS98"/>
<dbReference type="Gene3D" id="1.20.120.1220">
    <property type="match status" value="1"/>
</dbReference>
<protein>
    <submittedName>
        <fullName evidence="9">Prepilin peptidase</fullName>
        <ecNumber evidence="9">3.4.23.43</ecNumber>
    </submittedName>
</protein>
<keyword evidence="3 7" id="KW-0812">Transmembrane</keyword>
<feature type="domain" description="Prepilin type IV endopeptidase peptidase" evidence="8">
    <location>
        <begin position="16"/>
        <end position="145"/>
    </location>
</feature>
<evidence type="ECO:0000256" key="4">
    <source>
        <dbReference type="ARBA" id="ARBA00022989"/>
    </source>
</evidence>
<evidence type="ECO:0000256" key="2">
    <source>
        <dbReference type="ARBA" id="ARBA00022475"/>
    </source>
</evidence>
<evidence type="ECO:0000256" key="7">
    <source>
        <dbReference type="SAM" id="Phobius"/>
    </source>
</evidence>
<feature type="transmembrane region" description="Helical" evidence="7">
    <location>
        <begin position="67"/>
        <end position="87"/>
    </location>
</feature>
<sequence length="349" mass="37215">MAQLDASIPDLLRLLVVPVFGWAAWRDVKTRRVPNRTWYPLAALAVVLLAVDGWQAWTGTAYETRAFAVRTAVSLGFVGPLVIAFWWFRAFGGADAKAFLVVAALFPTYPTYEVVGWVLPHQQTAVGVFSLTILTNTVLLGALYPLAVLLRNAAAGRFSSVMFVGKPVDWDDVPEEHGRLLETPEGVTRNGADLDAVRMYLRWRGLTLADLRESAGRLRDPATLPAEPNRPGDGSTGEVQADGGTAAETDSAAVAAESVAGDGTERTESGMDAPDDDPWGAAAFLDDIDHGAYGTTPEGLRDGLDVLVSEETVWVSPGIPFVVPLFVGTAVALTYGDLLFGAMGLLGLS</sequence>
<feature type="transmembrane region" description="Helical" evidence="7">
    <location>
        <begin position="125"/>
        <end position="150"/>
    </location>
</feature>
<comment type="subcellular location">
    <subcellularLocation>
        <location evidence="1">Cell membrane</location>
        <topology evidence="1">Multi-pass membrane protein</topology>
    </subcellularLocation>
</comment>
<feature type="transmembrane region" description="Helical" evidence="7">
    <location>
        <begin position="99"/>
        <end position="119"/>
    </location>
</feature>
<gene>
    <name evidence="9" type="ORF">ACFQJ6_20070</name>
</gene>
<evidence type="ECO:0000256" key="5">
    <source>
        <dbReference type="ARBA" id="ARBA00023136"/>
    </source>
</evidence>
<dbReference type="PANTHER" id="PTHR36506:SF1">
    <property type="entry name" value="PREFLAGELLIN PEPTIDASE"/>
    <property type="match status" value="1"/>
</dbReference>
<evidence type="ECO:0000256" key="6">
    <source>
        <dbReference type="SAM" id="MobiDB-lite"/>
    </source>
</evidence>
<keyword evidence="9" id="KW-0378">Hydrolase</keyword>
<dbReference type="Proteomes" id="UP001596407">
    <property type="component" value="Unassembled WGS sequence"/>
</dbReference>
<evidence type="ECO:0000313" key="10">
    <source>
        <dbReference type="Proteomes" id="UP001596407"/>
    </source>
</evidence>
<dbReference type="Pfam" id="PF01478">
    <property type="entry name" value="Peptidase_A24"/>
    <property type="match status" value="1"/>
</dbReference>
<dbReference type="GO" id="GO:0004190">
    <property type="term" value="F:aspartic-type endopeptidase activity"/>
    <property type="evidence" value="ECO:0007669"/>
    <property type="project" value="UniProtKB-EC"/>
</dbReference>
<keyword evidence="10" id="KW-1185">Reference proteome</keyword>